<sequence length="323" mass="35694">MRFTPAVDSTAHLAVIEDLLTRLLPDEESAQENGRGDHRYHLVHLAAGDRGPAELNAIVVALSPRLGPPKTVALDGFMDPSLRRLPGPPLADVLAGQVIEMYGWTIGQRWLGIGLLKGLGGGVPALAVVVSALDVRDMAAPVKPAESVRAEDLVALTGWRGGRSQVNWESVERKLSLRLPQDYKLLVEAFGAGIFDDNLGLCAPGPGGLDLDLIVADRAQFSDPAPSEGRTARLLQWATADEHSFCWLVEDPDPEAWPVYARSDKWDPWKRFDYSSTEFIHRMLTDPKHPYSLAEHFETHWFTSAEQVEQAKEAFMDEYHPHP</sequence>
<keyword evidence="2" id="KW-1185">Reference proteome</keyword>
<accession>A0ABP4EGM6</accession>
<reference evidence="2" key="1">
    <citation type="journal article" date="2019" name="Int. J. Syst. Evol. Microbiol.">
        <title>The Global Catalogue of Microorganisms (GCM) 10K type strain sequencing project: providing services to taxonomists for standard genome sequencing and annotation.</title>
        <authorList>
            <consortium name="The Broad Institute Genomics Platform"/>
            <consortium name="The Broad Institute Genome Sequencing Center for Infectious Disease"/>
            <person name="Wu L."/>
            <person name="Ma J."/>
        </authorList>
    </citation>
    <scope>NUCLEOTIDE SEQUENCE [LARGE SCALE GENOMIC DNA]</scope>
    <source>
        <strain evidence="2">JCM 13002</strain>
    </source>
</reference>
<evidence type="ECO:0000313" key="2">
    <source>
        <dbReference type="Proteomes" id="UP001499987"/>
    </source>
</evidence>
<dbReference type="Proteomes" id="UP001499987">
    <property type="component" value="Unassembled WGS sequence"/>
</dbReference>
<proteinExistence type="predicted"/>
<protein>
    <submittedName>
        <fullName evidence="1">SMI1/KNR4 family protein</fullName>
    </submittedName>
</protein>
<gene>
    <name evidence="1" type="ORF">GCM10009663_52600</name>
</gene>
<name>A0ABP4EGM6_9ACTN</name>
<dbReference type="EMBL" id="BAAALD010000060">
    <property type="protein sequence ID" value="GAA1103678.1"/>
    <property type="molecule type" value="Genomic_DNA"/>
</dbReference>
<organism evidence="1 2">
    <name type="scientific">Kitasatospora arboriphila</name>
    <dbReference type="NCBI Taxonomy" id="258052"/>
    <lineage>
        <taxon>Bacteria</taxon>
        <taxon>Bacillati</taxon>
        <taxon>Actinomycetota</taxon>
        <taxon>Actinomycetes</taxon>
        <taxon>Kitasatosporales</taxon>
        <taxon>Streptomycetaceae</taxon>
        <taxon>Kitasatospora</taxon>
    </lineage>
</organism>
<dbReference type="InterPro" id="IPR037883">
    <property type="entry name" value="Knr4/Smi1-like_sf"/>
</dbReference>
<evidence type="ECO:0000313" key="1">
    <source>
        <dbReference type="EMBL" id="GAA1103678.1"/>
    </source>
</evidence>
<comment type="caution">
    <text evidence="1">The sequence shown here is derived from an EMBL/GenBank/DDBJ whole genome shotgun (WGS) entry which is preliminary data.</text>
</comment>
<dbReference type="SUPFAM" id="SSF160631">
    <property type="entry name" value="SMI1/KNR4-like"/>
    <property type="match status" value="1"/>
</dbReference>